<dbReference type="PROSITE" id="PS01081">
    <property type="entry name" value="HTH_TETR_1"/>
    <property type="match status" value="1"/>
</dbReference>
<dbReference type="KEGG" id="gbr:Gbro_0709"/>
<dbReference type="eggNOG" id="COG1309">
    <property type="taxonomic scope" value="Bacteria"/>
</dbReference>
<dbReference type="Proteomes" id="UP000001219">
    <property type="component" value="Chromosome"/>
</dbReference>
<evidence type="ECO:0000313" key="7">
    <source>
        <dbReference type="Proteomes" id="UP000001219"/>
    </source>
</evidence>
<dbReference type="STRING" id="526226.Gbro_0709"/>
<gene>
    <name evidence="6" type="ordered locus">Gbro_0709</name>
</gene>
<dbReference type="Gene3D" id="1.10.357.10">
    <property type="entry name" value="Tetracycline Repressor, domain 2"/>
    <property type="match status" value="1"/>
</dbReference>
<dbReference type="Pfam" id="PF00440">
    <property type="entry name" value="TetR_N"/>
    <property type="match status" value="1"/>
</dbReference>
<dbReference type="Pfam" id="PF17754">
    <property type="entry name" value="TetR_C_14"/>
    <property type="match status" value="1"/>
</dbReference>
<keyword evidence="7" id="KW-1185">Reference proteome</keyword>
<dbReference type="InterPro" id="IPR001647">
    <property type="entry name" value="HTH_TetR"/>
</dbReference>
<evidence type="ECO:0000313" key="6">
    <source>
        <dbReference type="EMBL" id="ACY20031.1"/>
    </source>
</evidence>
<keyword evidence="2 4" id="KW-0238">DNA-binding</keyword>
<evidence type="ECO:0000256" key="2">
    <source>
        <dbReference type="ARBA" id="ARBA00023125"/>
    </source>
</evidence>
<feature type="DNA-binding region" description="H-T-H motif" evidence="4">
    <location>
        <begin position="82"/>
        <end position="101"/>
    </location>
</feature>
<dbReference type="SUPFAM" id="SSF46689">
    <property type="entry name" value="Homeodomain-like"/>
    <property type="match status" value="1"/>
</dbReference>
<accession>D0L2Q6</accession>
<dbReference type="GO" id="GO:0003700">
    <property type="term" value="F:DNA-binding transcription factor activity"/>
    <property type="evidence" value="ECO:0007669"/>
    <property type="project" value="TreeGrafter"/>
</dbReference>
<dbReference type="Gene3D" id="1.10.10.60">
    <property type="entry name" value="Homeodomain-like"/>
    <property type="match status" value="1"/>
</dbReference>
<dbReference type="AlphaFoldDB" id="D0L2Q6"/>
<evidence type="ECO:0000256" key="3">
    <source>
        <dbReference type="ARBA" id="ARBA00023163"/>
    </source>
</evidence>
<sequence>MEISSTGLQIMAASATWRQQTICIHCQLADSDTHPAIPRYHALMSVTSAACGLRERKKLQTRDRLVAAALKLCDTNGFEATTVEQIAAAADISPRTFNRYFATKEDVVLAPIEDMVAAVRTELKAAPHTGDELATLVDVHRKLMTTDHASVDLARFEAMNRIMQASPAVSARSMEMSDYKTASLTEALAERMETTPDDLRVRVIISTWTAMMHLAMEKLGTDGPAMCAHALDEAYAALRDVVGTDAKG</sequence>
<evidence type="ECO:0000256" key="1">
    <source>
        <dbReference type="ARBA" id="ARBA00023015"/>
    </source>
</evidence>
<dbReference type="GO" id="GO:0000976">
    <property type="term" value="F:transcription cis-regulatory region binding"/>
    <property type="evidence" value="ECO:0007669"/>
    <property type="project" value="TreeGrafter"/>
</dbReference>
<protein>
    <submittedName>
        <fullName evidence="6">Regulatory protein TetR</fullName>
    </submittedName>
</protein>
<reference evidence="6 7" key="2">
    <citation type="journal article" date="2010" name="Stand. Genomic Sci.">
        <title>Complete genome sequence of Gordonia bronchialis type strain (3410).</title>
        <authorList>
            <person name="Ivanova N."/>
            <person name="Sikorski J."/>
            <person name="Jando M."/>
            <person name="Lapidus A."/>
            <person name="Nolan M."/>
            <person name="Lucas S."/>
            <person name="Del Rio T.G."/>
            <person name="Tice H."/>
            <person name="Copeland A."/>
            <person name="Cheng J.F."/>
            <person name="Chen F."/>
            <person name="Bruce D."/>
            <person name="Goodwin L."/>
            <person name="Pitluck S."/>
            <person name="Mavromatis K."/>
            <person name="Ovchinnikova G."/>
            <person name="Pati A."/>
            <person name="Chen A."/>
            <person name="Palaniappan K."/>
            <person name="Land M."/>
            <person name="Hauser L."/>
            <person name="Chang Y.J."/>
            <person name="Jeffries C.D."/>
            <person name="Chain P."/>
            <person name="Saunders E."/>
            <person name="Han C."/>
            <person name="Detter J.C."/>
            <person name="Brettin T."/>
            <person name="Rohde M."/>
            <person name="Goker M."/>
            <person name="Bristow J."/>
            <person name="Eisen J.A."/>
            <person name="Markowitz V."/>
            <person name="Hugenholtz P."/>
            <person name="Klenk H.P."/>
            <person name="Kyrpides N.C."/>
        </authorList>
    </citation>
    <scope>NUCLEOTIDE SEQUENCE [LARGE SCALE GENOMIC DNA]</scope>
    <source>
        <strain evidence="7">ATCC 25592 / DSM 43247 / BCRC 13721 / JCM 3198 / KCTC 3076 / NBRC 16047 / NCTC 10667</strain>
    </source>
</reference>
<dbReference type="PANTHER" id="PTHR30055:SF234">
    <property type="entry name" value="HTH-TYPE TRANSCRIPTIONAL REGULATOR BETI"/>
    <property type="match status" value="1"/>
</dbReference>
<dbReference type="HOGENOM" id="CLU_069356_2_2_11"/>
<organism evidence="6 7">
    <name type="scientific">Gordonia bronchialis (strain ATCC 25592 / DSM 43247 / BCRC 13721 / JCM 3198 / KCTC 3076 / NBRC 16047 / NCTC 10667)</name>
    <name type="common">Rhodococcus bronchialis</name>
    <dbReference type="NCBI Taxonomy" id="526226"/>
    <lineage>
        <taxon>Bacteria</taxon>
        <taxon>Bacillati</taxon>
        <taxon>Actinomycetota</taxon>
        <taxon>Actinomycetes</taxon>
        <taxon>Mycobacteriales</taxon>
        <taxon>Gordoniaceae</taxon>
        <taxon>Gordonia</taxon>
    </lineage>
</organism>
<evidence type="ECO:0000256" key="4">
    <source>
        <dbReference type="PROSITE-ProRule" id="PRU00335"/>
    </source>
</evidence>
<feature type="domain" description="HTH tetR-type" evidence="5">
    <location>
        <begin position="59"/>
        <end position="119"/>
    </location>
</feature>
<keyword evidence="3" id="KW-0804">Transcription</keyword>
<dbReference type="PROSITE" id="PS50977">
    <property type="entry name" value="HTH_TETR_2"/>
    <property type="match status" value="1"/>
</dbReference>
<proteinExistence type="predicted"/>
<dbReference type="InterPro" id="IPR041347">
    <property type="entry name" value="MftR_C"/>
</dbReference>
<evidence type="ECO:0000259" key="5">
    <source>
        <dbReference type="PROSITE" id="PS50977"/>
    </source>
</evidence>
<dbReference type="EMBL" id="CP001802">
    <property type="protein sequence ID" value="ACY20031.1"/>
    <property type="molecule type" value="Genomic_DNA"/>
</dbReference>
<dbReference type="InterPro" id="IPR009057">
    <property type="entry name" value="Homeodomain-like_sf"/>
</dbReference>
<dbReference type="InterPro" id="IPR050109">
    <property type="entry name" value="HTH-type_TetR-like_transc_reg"/>
</dbReference>
<name>D0L2Q6_GORB4</name>
<reference evidence="7" key="1">
    <citation type="submission" date="2009-10" db="EMBL/GenBank/DDBJ databases">
        <title>The complete chromosome of Gordonia bronchialis DSM 43247.</title>
        <authorList>
            <consortium name="US DOE Joint Genome Institute (JGI-PGF)"/>
            <person name="Lucas S."/>
            <person name="Copeland A."/>
            <person name="Lapidus A."/>
            <person name="Glavina del Rio T."/>
            <person name="Dalin E."/>
            <person name="Tice H."/>
            <person name="Bruce D."/>
            <person name="Goodwin L."/>
            <person name="Pitluck S."/>
            <person name="Kyrpides N."/>
            <person name="Mavromatis K."/>
            <person name="Ivanova N."/>
            <person name="Ovchinnikova G."/>
            <person name="Saunders E."/>
            <person name="Brettin T."/>
            <person name="Detter J.C."/>
            <person name="Han C."/>
            <person name="Larimer F."/>
            <person name="Land M."/>
            <person name="Hauser L."/>
            <person name="Markowitz V."/>
            <person name="Cheng J.-F."/>
            <person name="Hugenholtz P."/>
            <person name="Woyke T."/>
            <person name="Wu D."/>
            <person name="Jando M."/>
            <person name="Schneider S."/>
            <person name="Goeker M."/>
            <person name="Klenk H.-P."/>
            <person name="Eisen J.A."/>
        </authorList>
    </citation>
    <scope>NUCLEOTIDE SEQUENCE [LARGE SCALE GENOMIC DNA]</scope>
    <source>
        <strain evidence="7">ATCC 25592 / DSM 43247 / BCRC 13721 / JCM 3198 / KCTC 3076 / NBRC 16047 / NCTC 10667</strain>
    </source>
</reference>
<keyword evidence="1" id="KW-0805">Transcription regulation</keyword>
<dbReference type="InterPro" id="IPR023772">
    <property type="entry name" value="DNA-bd_HTH_TetR-type_CS"/>
</dbReference>
<dbReference type="PANTHER" id="PTHR30055">
    <property type="entry name" value="HTH-TYPE TRANSCRIPTIONAL REGULATOR RUTR"/>
    <property type="match status" value="1"/>
</dbReference>